<dbReference type="Gene3D" id="3.90.25.10">
    <property type="entry name" value="UDP-galactose 4-epimerase, domain 1"/>
    <property type="match status" value="1"/>
</dbReference>
<dbReference type="InterPro" id="IPR008030">
    <property type="entry name" value="NmrA-like"/>
</dbReference>
<dbReference type="InterPro" id="IPR036291">
    <property type="entry name" value="NAD(P)-bd_dom_sf"/>
</dbReference>
<evidence type="ECO:0000259" key="1">
    <source>
        <dbReference type="Pfam" id="PF05368"/>
    </source>
</evidence>
<dbReference type="AlphaFoldDB" id="A0A8H7VF79"/>
<evidence type="ECO:0000313" key="3">
    <source>
        <dbReference type="Proteomes" id="UP000646827"/>
    </source>
</evidence>
<dbReference type="InterPro" id="IPR051604">
    <property type="entry name" value="Ergot_Alk_Oxidoreductase"/>
</dbReference>
<proteinExistence type="predicted"/>
<dbReference type="Proteomes" id="UP000646827">
    <property type="component" value="Unassembled WGS sequence"/>
</dbReference>
<evidence type="ECO:0000313" key="2">
    <source>
        <dbReference type="EMBL" id="KAG2218285.1"/>
    </source>
</evidence>
<gene>
    <name evidence="2" type="ORF">INT45_000967</name>
</gene>
<accession>A0A8H7VF79</accession>
<dbReference type="SUPFAM" id="SSF51735">
    <property type="entry name" value="NAD(P)-binding Rossmann-fold domains"/>
    <property type="match status" value="1"/>
</dbReference>
<organism evidence="2 3">
    <name type="scientific">Circinella minor</name>
    <dbReference type="NCBI Taxonomy" id="1195481"/>
    <lineage>
        <taxon>Eukaryota</taxon>
        <taxon>Fungi</taxon>
        <taxon>Fungi incertae sedis</taxon>
        <taxon>Mucoromycota</taxon>
        <taxon>Mucoromycotina</taxon>
        <taxon>Mucoromycetes</taxon>
        <taxon>Mucorales</taxon>
        <taxon>Lichtheimiaceae</taxon>
        <taxon>Circinella</taxon>
    </lineage>
</organism>
<keyword evidence="3" id="KW-1185">Reference proteome</keyword>
<dbReference type="PANTHER" id="PTHR43162">
    <property type="match status" value="1"/>
</dbReference>
<protein>
    <recommendedName>
        <fullName evidence="1">NmrA-like domain-containing protein</fullName>
    </recommendedName>
</protein>
<comment type="caution">
    <text evidence="2">The sequence shown here is derived from an EMBL/GenBank/DDBJ whole genome shotgun (WGS) entry which is preliminary data.</text>
</comment>
<reference evidence="2 3" key="1">
    <citation type="submission" date="2020-12" db="EMBL/GenBank/DDBJ databases">
        <title>Metabolic potential, ecology and presence of endohyphal bacteria is reflected in genomic diversity of Mucoromycotina.</title>
        <authorList>
            <person name="Muszewska A."/>
            <person name="Okrasinska A."/>
            <person name="Steczkiewicz K."/>
            <person name="Drgas O."/>
            <person name="Orlowska M."/>
            <person name="Perlinska-Lenart U."/>
            <person name="Aleksandrzak-Piekarczyk T."/>
            <person name="Szatraj K."/>
            <person name="Zielenkiewicz U."/>
            <person name="Pilsyk S."/>
            <person name="Malc E."/>
            <person name="Mieczkowski P."/>
            <person name="Kruszewska J.S."/>
            <person name="Biernat P."/>
            <person name="Pawlowska J."/>
        </authorList>
    </citation>
    <scope>NUCLEOTIDE SEQUENCE [LARGE SCALE GENOMIC DNA]</scope>
    <source>
        <strain evidence="2 3">CBS 142.35</strain>
    </source>
</reference>
<name>A0A8H7VF79_9FUNG</name>
<dbReference type="Gene3D" id="3.40.50.720">
    <property type="entry name" value="NAD(P)-binding Rossmann-like Domain"/>
    <property type="match status" value="1"/>
</dbReference>
<dbReference type="OrthoDB" id="10254221at2759"/>
<dbReference type="Pfam" id="PF05368">
    <property type="entry name" value="NmrA"/>
    <property type="match status" value="1"/>
</dbReference>
<feature type="domain" description="NmrA-like" evidence="1">
    <location>
        <begin position="5"/>
        <end position="239"/>
    </location>
</feature>
<dbReference type="PANTHER" id="PTHR43162:SF1">
    <property type="entry name" value="PRESTALK A DIFFERENTIATION PROTEIN A"/>
    <property type="match status" value="1"/>
</dbReference>
<sequence length="295" mass="32929">MSPHQERIYFIGGTGGVGSKAVQDVLAQNIPVTIYTRQPEKSNFKDLPNVTLVKGIYDDLTPFENSITGHTRLFLLVANIGNMSRIKGSLSKIAYTAGVKQIVDISSLTIDAYPFTFVAQAHLRSEESIRAVQNDDSSYVSIRPWRFMSNHVWEQQSIKMQGGLVSATPLDTVQAWISPGDIGALAAIVLIEPIEKHGNAIYPMVGELLSNNDRAQILSKVFNCSIEYRQCSIQEQYDLMTKIFSGLHKMAYDFAQDFKPDHNYSPGLSLILGREPETLEQWLTNNKDLFPALTN</sequence>
<dbReference type="EMBL" id="JAEPRB010000239">
    <property type="protein sequence ID" value="KAG2218285.1"/>
    <property type="molecule type" value="Genomic_DNA"/>
</dbReference>